<dbReference type="Proteomes" id="UP000305674">
    <property type="component" value="Unassembled WGS sequence"/>
</dbReference>
<dbReference type="InterPro" id="IPR004603">
    <property type="entry name" value="DNA_mismatch_endonuc_vsr"/>
</dbReference>
<name>A0A4U1B7Q7_9GAMM</name>
<dbReference type="SUPFAM" id="SSF52980">
    <property type="entry name" value="Restriction endonuclease-like"/>
    <property type="match status" value="1"/>
</dbReference>
<dbReference type="InterPro" id="IPR011335">
    <property type="entry name" value="Restrct_endonuc-II-like"/>
</dbReference>
<dbReference type="PIRSF" id="PIRSF018267">
    <property type="entry name" value="VSR_endonuc"/>
    <property type="match status" value="1"/>
</dbReference>
<evidence type="ECO:0000256" key="5">
    <source>
        <dbReference type="ARBA" id="ARBA00023204"/>
    </source>
</evidence>
<accession>A0A4U1B7Q7</accession>
<dbReference type="Gene3D" id="3.40.960.10">
    <property type="entry name" value="VSR Endonuclease"/>
    <property type="match status" value="1"/>
</dbReference>
<keyword evidence="2 6" id="KW-0255">Endonuclease</keyword>
<dbReference type="EC" id="3.1.-.-" evidence="6"/>
<protein>
    <recommendedName>
        <fullName evidence="6">Very short patch repair endonuclease</fullName>
        <ecNumber evidence="6">3.1.-.-</ecNumber>
    </recommendedName>
</protein>
<proteinExistence type="inferred from homology"/>
<dbReference type="GO" id="GO:0004519">
    <property type="term" value="F:endonuclease activity"/>
    <property type="evidence" value="ECO:0007669"/>
    <property type="project" value="UniProtKB-KW"/>
</dbReference>
<dbReference type="CDD" id="cd00221">
    <property type="entry name" value="Vsr"/>
    <property type="match status" value="1"/>
</dbReference>
<evidence type="ECO:0000256" key="4">
    <source>
        <dbReference type="ARBA" id="ARBA00022801"/>
    </source>
</evidence>
<evidence type="ECO:0000256" key="1">
    <source>
        <dbReference type="ARBA" id="ARBA00022722"/>
    </source>
</evidence>
<keyword evidence="3 6" id="KW-0227">DNA damage</keyword>
<evidence type="ECO:0000313" key="8">
    <source>
        <dbReference type="Proteomes" id="UP000305674"/>
    </source>
</evidence>
<dbReference type="NCBIfam" id="TIGR00632">
    <property type="entry name" value="vsr"/>
    <property type="match status" value="1"/>
</dbReference>
<dbReference type="RefSeq" id="WP_136854701.1">
    <property type="nucleotide sequence ID" value="NZ_SWCI01000025.1"/>
</dbReference>
<dbReference type="OrthoDB" id="9801520at2"/>
<keyword evidence="4 6" id="KW-0378">Hydrolase</keyword>
<keyword evidence="8" id="KW-1185">Reference proteome</keyword>
<comment type="function">
    <text evidence="6">May nick specific sequences that contain T:G mispairs resulting from m5C-deamination.</text>
</comment>
<reference evidence="7 8" key="1">
    <citation type="submission" date="2019-04" db="EMBL/GenBank/DDBJ databases">
        <authorList>
            <person name="Hwang J.C."/>
        </authorList>
    </citation>
    <scope>NUCLEOTIDE SEQUENCE [LARGE SCALE GENOMIC DNA]</scope>
    <source>
        <strain evidence="7 8">IMCC35001</strain>
    </source>
</reference>
<comment type="caution">
    <text evidence="7">The sequence shown here is derived from an EMBL/GenBank/DDBJ whole genome shotgun (WGS) entry which is preliminary data.</text>
</comment>
<evidence type="ECO:0000256" key="2">
    <source>
        <dbReference type="ARBA" id="ARBA00022759"/>
    </source>
</evidence>
<dbReference type="Pfam" id="PF03852">
    <property type="entry name" value="Vsr"/>
    <property type="match status" value="1"/>
</dbReference>
<dbReference type="GO" id="GO:0006298">
    <property type="term" value="P:mismatch repair"/>
    <property type="evidence" value="ECO:0007669"/>
    <property type="project" value="UniProtKB-UniRule"/>
</dbReference>
<gene>
    <name evidence="7" type="primary">vsr</name>
    <name evidence="7" type="ORF">FCL40_18220</name>
</gene>
<dbReference type="AlphaFoldDB" id="A0A4U1B7Q7"/>
<evidence type="ECO:0000256" key="6">
    <source>
        <dbReference type="PIRNR" id="PIRNR018267"/>
    </source>
</evidence>
<dbReference type="GO" id="GO:0016787">
    <property type="term" value="F:hydrolase activity"/>
    <property type="evidence" value="ECO:0007669"/>
    <property type="project" value="UniProtKB-KW"/>
</dbReference>
<keyword evidence="5 6" id="KW-0234">DNA repair</keyword>
<dbReference type="EMBL" id="SWCI01000025">
    <property type="protein sequence ID" value="TKB46011.1"/>
    <property type="molecule type" value="Genomic_DNA"/>
</dbReference>
<evidence type="ECO:0000256" key="3">
    <source>
        <dbReference type="ARBA" id="ARBA00022763"/>
    </source>
</evidence>
<sequence length="144" mass="16635">MVDTLTARQRSDLMSKVKSKDTSPEIVLRRVLHRLGLRFRLHRKDLPGHPDIVLPRYKAVVMVHGCFWHHHSGCKNATVPDTNTEFWMEKFARNVERDARVENELKELGWRVFVVWECELNTTSTARETGERLAGLITSNVAAD</sequence>
<comment type="similarity">
    <text evidence="6">Belongs to the vsr family.</text>
</comment>
<organism evidence="7 8">
    <name type="scientific">Ferrimonas sediminicola</name>
    <dbReference type="NCBI Taxonomy" id="2569538"/>
    <lineage>
        <taxon>Bacteria</taxon>
        <taxon>Pseudomonadati</taxon>
        <taxon>Pseudomonadota</taxon>
        <taxon>Gammaproteobacteria</taxon>
        <taxon>Alteromonadales</taxon>
        <taxon>Ferrimonadaceae</taxon>
        <taxon>Ferrimonas</taxon>
    </lineage>
</organism>
<evidence type="ECO:0000313" key="7">
    <source>
        <dbReference type="EMBL" id="TKB46011.1"/>
    </source>
</evidence>
<keyword evidence="1 6" id="KW-0540">Nuclease</keyword>